<dbReference type="SUPFAM" id="SSF53474">
    <property type="entry name" value="alpha/beta-Hydrolases"/>
    <property type="match status" value="1"/>
</dbReference>
<dbReference type="Gene3D" id="3.40.50.1820">
    <property type="entry name" value="alpha/beta hydrolase"/>
    <property type="match status" value="1"/>
</dbReference>
<dbReference type="PANTHER" id="PTHR43194:SF2">
    <property type="entry name" value="PEROXISOMAL MEMBRANE PROTEIN LPX1"/>
    <property type="match status" value="1"/>
</dbReference>
<dbReference type="InterPro" id="IPR029058">
    <property type="entry name" value="AB_hydrolase_fold"/>
</dbReference>
<dbReference type="EMBL" id="UGQT01000001">
    <property type="protein sequence ID" value="STZ59993.1"/>
    <property type="molecule type" value="Genomic_DNA"/>
</dbReference>
<dbReference type="InterPro" id="IPR050228">
    <property type="entry name" value="Carboxylesterase_BioH"/>
</dbReference>
<dbReference type="Pfam" id="PF12697">
    <property type="entry name" value="Abhydrolase_6"/>
    <property type="match status" value="1"/>
</dbReference>
<dbReference type="PANTHER" id="PTHR43194">
    <property type="entry name" value="HYDROLASE ALPHA/BETA FOLD FAMILY"/>
    <property type="match status" value="1"/>
</dbReference>
<evidence type="ECO:0000259" key="1">
    <source>
        <dbReference type="Pfam" id="PF12697"/>
    </source>
</evidence>
<name>A0A378TJL9_9MYCO</name>
<reference evidence="2 3" key="1">
    <citation type="submission" date="2018-06" db="EMBL/GenBank/DDBJ databases">
        <authorList>
            <consortium name="Pathogen Informatics"/>
            <person name="Doyle S."/>
        </authorList>
    </citation>
    <scope>NUCLEOTIDE SEQUENCE [LARGE SCALE GENOMIC DNA]</scope>
    <source>
        <strain evidence="2 3">NCTC10821</strain>
    </source>
</reference>
<keyword evidence="2" id="KW-0378">Hydrolase</keyword>
<dbReference type="InterPro" id="IPR000073">
    <property type="entry name" value="AB_hydrolase_1"/>
</dbReference>
<dbReference type="Proteomes" id="UP000254978">
    <property type="component" value="Unassembled WGS sequence"/>
</dbReference>
<dbReference type="AlphaFoldDB" id="A0A378TJL9"/>
<dbReference type="RefSeq" id="WP_115279311.1">
    <property type="nucleotide sequence ID" value="NZ_AP022600.1"/>
</dbReference>
<organism evidence="2 3">
    <name type="scientific">Mycolicibacterium tokaiense</name>
    <dbReference type="NCBI Taxonomy" id="39695"/>
    <lineage>
        <taxon>Bacteria</taxon>
        <taxon>Bacillati</taxon>
        <taxon>Actinomycetota</taxon>
        <taxon>Actinomycetes</taxon>
        <taxon>Mycobacteriales</taxon>
        <taxon>Mycobacteriaceae</taxon>
        <taxon>Mycolicibacterium</taxon>
    </lineage>
</organism>
<keyword evidence="3" id="KW-1185">Reference proteome</keyword>
<feature type="domain" description="AB hydrolase-1" evidence="1">
    <location>
        <begin position="12"/>
        <end position="233"/>
    </location>
</feature>
<proteinExistence type="predicted"/>
<gene>
    <name evidence="2" type="ORF">NCTC10821_03531</name>
</gene>
<dbReference type="OrthoDB" id="9773549at2"/>
<dbReference type="GO" id="GO:0016787">
    <property type="term" value="F:hydrolase activity"/>
    <property type="evidence" value="ECO:0007669"/>
    <property type="project" value="UniProtKB-KW"/>
</dbReference>
<sequence>MIRRGDPRGTPLLFVHGAFHGAWCWDEHFLDFFAERNYHAVALDLRNHPGDPAGATVADYVADVRAAADALSRPPVVIGHSMGGFVVQKYLADHPAPAGVLLASAPPYGLHKAALRVAYRNARHSGRPSALRRPLLFFGTPAVARNTFYSAATPEHLVRRYTALLCDESTRALYRDLLYADLAEPAKVRTPLLVLGAAEDGFFSQREICATARAYRTHAEFFPGMGHNLMLEPGWATVAQRIHSWLHEQVL</sequence>
<evidence type="ECO:0000313" key="3">
    <source>
        <dbReference type="Proteomes" id="UP000254978"/>
    </source>
</evidence>
<accession>A0A378TJL9</accession>
<evidence type="ECO:0000313" key="2">
    <source>
        <dbReference type="EMBL" id="STZ59993.1"/>
    </source>
</evidence>
<protein>
    <submittedName>
        <fullName evidence="2">Alpha/beta hydrolase fold protein</fullName>
    </submittedName>
</protein>